<dbReference type="GO" id="GO:0016491">
    <property type="term" value="F:oxidoreductase activity"/>
    <property type="evidence" value="ECO:0007669"/>
    <property type="project" value="UniProtKB-KW"/>
</dbReference>
<dbReference type="PRINTS" id="PR00081">
    <property type="entry name" value="GDHRDH"/>
</dbReference>
<evidence type="ECO:0000256" key="2">
    <source>
        <dbReference type="ARBA" id="ARBA00023002"/>
    </source>
</evidence>
<dbReference type="SMART" id="SM00822">
    <property type="entry name" value="PKS_KR"/>
    <property type="match status" value="1"/>
</dbReference>
<reference evidence="4" key="1">
    <citation type="submission" date="2022-05" db="EMBL/GenBank/DDBJ databases">
        <authorList>
            <person name="Pankratov T."/>
        </authorList>
    </citation>
    <scope>NUCLEOTIDE SEQUENCE</scope>
    <source>
        <strain evidence="4">BP6-180914</strain>
    </source>
</reference>
<dbReference type="InterPro" id="IPR057326">
    <property type="entry name" value="KR_dom"/>
</dbReference>
<protein>
    <submittedName>
        <fullName evidence="4">SDR family oxidoreductase</fullName>
    </submittedName>
</protein>
<proteinExistence type="inferred from homology"/>
<feature type="domain" description="Ketoreductase" evidence="3">
    <location>
        <begin position="2"/>
        <end position="174"/>
    </location>
</feature>
<dbReference type="PANTHER" id="PTHR43477:SF1">
    <property type="entry name" value="DIHYDROANTICAPSIN 7-DEHYDROGENASE"/>
    <property type="match status" value="1"/>
</dbReference>
<dbReference type="InterPro" id="IPR036291">
    <property type="entry name" value="NAD(P)-bd_dom_sf"/>
</dbReference>
<evidence type="ECO:0000259" key="3">
    <source>
        <dbReference type="SMART" id="SM00822"/>
    </source>
</evidence>
<dbReference type="EMBL" id="JAMOIM010000019">
    <property type="protein sequence ID" value="MCW6510889.1"/>
    <property type="molecule type" value="Genomic_DNA"/>
</dbReference>
<evidence type="ECO:0000313" key="4">
    <source>
        <dbReference type="EMBL" id="MCW6510889.1"/>
    </source>
</evidence>
<dbReference type="Gene3D" id="3.40.50.720">
    <property type="entry name" value="NAD(P)-binding Rossmann-like Domain"/>
    <property type="match status" value="1"/>
</dbReference>
<keyword evidence="5" id="KW-1185">Reference proteome</keyword>
<evidence type="ECO:0000313" key="5">
    <source>
        <dbReference type="Proteomes" id="UP001165667"/>
    </source>
</evidence>
<dbReference type="InterPro" id="IPR051122">
    <property type="entry name" value="SDR_DHRS6-like"/>
</dbReference>
<comment type="caution">
    <text evidence="4">The sequence shown here is derived from an EMBL/GenBank/DDBJ whole genome shotgun (WGS) entry which is preliminary data.</text>
</comment>
<sequence length="242" mass="24537">MGRIIIFGGSGGIGRAVAARLRARNEEVVLVARDATKLAKAADDLGCQTHQADVTDPVNLGTTLAAIAAQGAVDGLVYAVGTITVKPLGSLTPADFDRDFAVNARGAALVLQGLAGGLRASDQAAVVLFSSVAARQGFTGHASIAMAKAAVEGLTLSLAAEWAPKVRVNCIAPSLTRTPLAASLTSNEALAKAVAEMHALRRLGDPEDMAGLAAFLLSSDASWITGQVIGVDGGRSALRTKG</sequence>
<organism evidence="4 5">
    <name type="scientific">Lichenifustis flavocetrariae</name>
    <dbReference type="NCBI Taxonomy" id="2949735"/>
    <lineage>
        <taxon>Bacteria</taxon>
        <taxon>Pseudomonadati</taxon>
        <taxon>Pseudomonadota</taxon>
        <taxon>Alphaproteobacteria</taxon>
        <taxon>Hyphomicrobiales</taxon>
        <taxon>Lichenihabitantaceae</taxon>
        <taxon>Lichenifustis</taxon>
    </lineage>
</organism>
<dbReference type="SUPFAM" id="SSF51735">
    <property type="entry name" value="NAD(P)-binding Rossmann-fold domains"/>
    <property type="match status" value="1"/>
</dbReference>
<dbReference type="Proteomes" id="UP001165667">
    <property type="component" value="Unassembled WGS sequence"/>
</dbReference>
<dbReference type="RefSeq" id="WP_282587265.1">
    <property type="nucleotide sequence ID" value="NZ_JAMOIM010000019.1"/>
</dbReference>
<dbReference type="InterPro" id="IPR002347">
    <property type="entry name" value="SDR_fam"/>
</dbReference>
<dbReference type="PANTHER" id="PTHR43477">
    <property type="entry name" value="DIHYDROANTICAPSIN 7-DEHYDROGENASE"/>
    <property type="match status" value="1"/>
</dbReference>
<gene>
    <name evidence="4" type="ORF">M8523_23045</name>
</gene>
<name>A0AA41YYF8_9HYPH</name>
<evidence type="ECO:0000256" key="1">
    <source>
        <dbReference type="ARBA" id="ARBA00006484"/>
    </source>
</evidence>
<accession>A0AA41YYF8</accession>
<dbReference type="Pfam" id="PF13561">
    <property type="entry name" value="adh_short_C2"/>
    <property type="match status" value="1"/>
</dbReference>
<comment type="similarity">
    <text evidence="1">Belongs to the short-chain dehydrogenases/reductases (SDR) family.</text>
</comment>
<dbReference type="CDD" id="cd05233">
    <property type="entry name" value="SDR_c"/>
    <property type="match status" value="1"/>
</dbReference>
<dbReference type="AlphaFoldDB" id="A0AA41YYF8"/>
<keyword evidence="2" id="KW-0560">Oxidoreductase</keyword>